<evidence type="ECO:0000256" key="2">
    <source>
        <dbReference type="ARBA" id="ARBA00004567"/>
    </source>
</evidence>
<evidence type="ECO:0000256" key="13">
    <source>
        <dbReference type="ARBA" id="ARBA00026227"/>
    </source>
</evidence>
<gene>
    <name evidence="19" type="primary">GLE1</name>
</gene>
<dbReference type="EMBL" id="AL445287">
    <property type="status" value="NOT_ANNOTATED_CDS"/>
    <property type="molecule type" value="Genomic_DNA"/>
</dbReference>
<protein>
    <recommendedName>
        <fullName evidence="13">mRNA export factor GLE1</fullName>
    </recommendedName>
    <alternativeName>
        <fullName evidence="15">GLE1 RNA export mediator</fullName>
    </alternativeName>
    <alternativeName>
        <fullName evidence="16">GLE1-like protein</fullName>
    </alternativeName>
    <alternativeName>
        <fullName evidence="14">Nucleoporin GLE1</fullName>
    </alternativeName>
</protein>
<keyword evidence="8" id="KW-0811">Translocation</keyword>
<dbReference type="Ensembl" id="ENST00000684646.1">
    <property type="protein sequence ID" value="ENSP00000507723.1"/>
    <property type="gene ID" value="ENSG00000119392.17"/>
</dbReference>
<dbReference type="GO" id="GO:0005643">
    <property type="term" value="C:nuclear pore"/>
    <property type="evidence" value="ECO:0007669"/>
    <property type="project" value="UniProtKB-SubCell"/>
</dbReference>
<dbReference type="InterPro" id="IPR012476">
    <property type="entry name" value="GLE1"/>
</dbReference>
<evidence type="ECO:0000256" key="12">
    <source>
        <dbReference type="ARBA" id="ARBA00024680"/>
    </source>
</evidence>
<reference evidence="19 20" key="2">
    <citation type="journal article" date="2004" name="Nature">
        <title>DNA sequence and analysis of human chromosome 9.</title>
        <authorList>
            <person name="Humphray S.J."/>
            <person name="Oliver K."/>
            <person name="Hunt A.R."/>
            <person name="Plumb R.W."/>
            <person name="Loveland J.E."/>
            <person name="Howe K.L."/>
            <person name="Andrews T.D."/>
            <person name="Searle S."/>
            <person name="Hunt S.E."/>
            <person name="Scott C.E."/>
            <person name="Jones M.C."/>
            <person name="Ainscough R."/>
            <person name="Almeida J.P."/>
            <person name="Ambrose K.D."/>
            <person name="Ashwell R.I."/>
            <person name="Babbage A.K."/>
            <person name="Babbage S."/>
            <person name="Bagguley C.L."/>
            <person name="Bailey J."/>
            <person name="Banerjee R."/>
            <person name="Barker D.J."/>
            <person name="Barlow K.F."/>
            <person name="Bates K."/>
            <person name="Beasley H."/>
            <person name="Beasley O."/>
            <person name="Bird C.P."/>
            <person name="Bray-Allen S."/>
            <person name="Brown A.J."/>
            <person name="Brown J.Y."/>
            <person name="Burford D."/>
            <person name="Burrill W."/>
            <person name="Burton J."/>
            <person name="Carder C."/>
            <person name="Carter N.P."/>
            <person name="Chapman J.C."/>
            <person name="Chen Y."/>
            <person name="Clarke G."/>
            <person name="Clark S.Y."/>
            <person name="Clee C.M."/>
            <person name="Clegg S."/>
            <person name="Collier R.E."/>
            <person name="Corby N."/>
            <person name="Crosier M."/>
            <person name="Cummings A.T."/>
            <person name="Davies J."/>
            <person name="Dhami P."/>
            <person name="Dunn M."/>
            <person name="Dutta I."/>
            <person name="Dyer L.W."/>
            <person name="Earthrowl M.E."/>
            <person name="Faulkner L."/>
            <person name="Fleming C.J."/>
            <person name="Frankish A."/>
            <person name="Frankland J.A."/>
            <person name="French L."/>
            <person name="Fricker D.G."/>
            <person name="Garner P."/>
            <person name="Garnett J."/>
            <person name="Ghori J."/>
            <person name="Gilbert J.G."/>
            <person name="Glison C."/>
            <person name="Grafham D.V."/>
            <person name="Gribble S."/>
            <person name="Griffiths C."/>
            <person name="Griffiths-Jones S."/>
            <person name="Grocock R."/>
            <person name="Guy J."/>
            <person name="Hall R.E."/>
            <person name="Hammond S."/>
            <person name="Harley J.L."/>
            <person name="Harrison E.S."/>
            <person name="Hart E.A."/>
            <person name="Heath P.D."/>
            <person name="Henderson C.D."/>
            <person name="Hopkins B.L."/>
            <person name="Howard P.J."/>
            <person name="Howden P.J."/>
            <person name="Huckle E."/>
            <person name="Johnson C."/>
            <person name="Johnson D."/>
            <person name="Joy A.A."/>
            <person name="Kay M."/>
            <person name="Keenan S."/>
            <person name="Kershaw J.K."/>
            <person name="Kimberley A.M."/>
            <person name="King A."/>
            <person name="Knights A."/>
            <person name="Laird G.K."/>
            <person name="Langford C."/>
            <person name="Lawlor S."/>
            <person name="Leongamornlert D.A."/>
            <person name="Leversha M."/>
            <person name="Lloyd C."/>
            <person name="Lloyd D.M."/>
            <person name="Lovell J."/>
            <person name="Martin S."/>
            <person name="Mashreghi-Mohammadi M."/>
            <person name="Matthews L."/>
            <person name="McLaren S."/>
            <person name="McLay K.E."/>
            <person name="McMurray A."/>
            <person name="Milne S."/>
            <person name="Nickerson T."/>
            <person name="Nisbett J."/>
            <person name="Nordsiek G."/>
            <person name="Pearce A.V."/>
            <person name="Peck A.I."/>
            <person name="Porter K.M."/>
            <person name="Pandian R."/>
            <person name="Pelan S."/>
            <person name="Phillimore B."/>
            <person name="Povey S."/>
            <person name="Ramsey Y."/>
            <person name="Rand V."/>
            <person name="Scharfe M."/>
            <person name="Sehra H.K."/>
            <person name="Shownkeen R."/>
            <person name="Sims S.K."/>
            <person name="Skuce C.D."/>
            <person name="Smith M."/>
            <person name="Steward C.A."/>
            <person name="Swarbreck D."/>
            <person name="Sycamore N."/>
            <person name="Tester J."/>
            <person name="Thorpe A."/>
            <person name="Tracey A."/>
            <person name="Tromans A."/>
            <person name="Thomas D.W."/>
            <person name="Wall M."/>
            <person name="Wallis J.M."/>
            <person name="West A.P."/>
            <person name="Whitehead S.L."/>
            <person name="Willey D.L."/>
            <person name="Williams S.A."/>
            <person name="Wilming L."/>
            <person name="Wray P.W."/>
            <person name="Young L."/>
            <person name="Ashurst J.L."/>
            <person name="Coulson A."/>
            <person name="Blocker H."/>
            <person name="Durbin R."/>
            <person name="Sulston J.E."/>
            <person name="Hubbard T."/>
            <person name="Jackson M.J."/>
            <person name="Bentley D.R."/>
            <person name="Beck S."/>
            <person name="Rogers J."/>
            <person name="Dunham I."/>
        </authorList>
    </citation>
    <scope>NUCLEOTIDE SEQUENCE [LARGE SCALE GENOMIC DNA]</scope>
</reference>
<evidence type="ECO:0000256" key="1">
    <source>
        <dbReference type="ARBA" id="ARBA00004496"/>
    </source>
</evidence>
<dbReference type="GeneTree" id="ENSGT00390000012903"/>
<evidence type="ECO:0000313" key="20">
    <source>
        <dbReference type="Proteomes" id="UP000005640"/>
    </source>
</evidence>
<evidence type="ECO:0000256" key="18">
    <source>
        <dbReference type="SAM" id="MobiDB-lite"/>
    </source>
</evidence>
<evidence type="ECO:0000256" key="10">
    <source>
        <dbReference type="ARBA" id="ARBA00023132"/>
    </source>
</evidence>
<dbReference type="Pfam" id="PF07817">
    <property type="entry name" value="GLE1"/>
    <property type="match status" value="1"/>
</dbReference>
<reference evidence="19" key="5">
    <citation type="submission" date="2025-09" db="UniProtKB">
        <authorList>
            <consortium name="Ensembl"/>
        </authorList>
    </citation>
    <scope>IDENTIFICATION</scope>
</reference>
<dbReference type="AlphaFoldDB" id="A0A804HK09"/>
<dbReference type="OpenTargets" id="ENSG00000119392"/>
<dbReference type="PANTHER" id="PTHR12960">
    <property type="entry name" value="GLE-1-RELATED"/>
    <property type="match status" value="1"/>
</dbReference>
<evidence type="ECO:0000313" key="19">
    <source>
        <dbReference type="Ensembl" id="ENSP00000507723.1"/>
    </source>
</evidence>
<comment type="subcellular location">
    <subcellularLocation>
        <location evidence="1">Cytoplasm</location>
    </subcellularLocation>
    <subcellularLocation>
        <location evidence="2">Nucleus</location>
        <location evidence="2">Nuclear pore complex</location>
    </subcellularLocation>
</comment>
<dbReference type="Bgee" id="ENSG00000119392">
    <property type="expression patterns" value="Expressed in buccal mucosa cell and 184 other cell types or tissues"/>
</dbReference>
<evidence type="ECO:0000256" key="11">
    <source>
        <dbReference type="ARBA" id="ARBA00023242"/>
    </source>
</evidence>
<evidence type="ECO:0000256" key="8">
    <source>
        <dbReference type="ARBA" id="ARBA00023010"/>
    </source>
</evidence>
<accession>A0A804HK09</accession>
<feature type="region of interest" description="Disordered" evidence="18">
    <location>
        <begin position="332"/>
        <end position="375"/>
    </location>
</feature>
<reference evidence="19 20" key="1">
    <citation type="journal article" date="2001" name="Nature">
        <title>Initial sequencing and analysis of the human genome.</title>
        <authorList>
            <consortium name="International Human Genome Sequencing Consortium"/>
            <person name="Lander E.S."/>
            <person name="Linton L.M."/>
            <person name="Birren B."/>
            <person name="Nusbaum C."/>
            <person name="Zody M.C."/>
            <person name="Baldwin J."/>
            <person name="Devon K."/>
            <person name="Dewar K."/>
            <person name="Doyle M."/>
            <person name="FitzHugh W."/>
            <person name="Funke R."/>
            <person name="Gage D."/>
            <person name="Harris K."/>
            <person name="Heaford A."/>
            <person name="Howland J."/>
            <person name="Kann L."/>
            <person name="Lehoczky J."/>
            <person name="LeVine R."/>
            <person name="McEwan P."/>
            <person name="McKernan K."/>
            <person name="Meldrim J."/>
            <person name="Mesirov J.P."/>
            <person name="Miranda C."/>
            <person name="Morris W."/>
            <person name="Naylor J."/>
            <person name="Raymond C."/>
            <person name="Rosetti M."/>
            <person name="Santos R."/>
            <person name="Sheridan A."/>
            <person name="Sougnez C."/>
            <person name="Stange-Thomann N."/>
            <person name="Stojanovic N."/>
            <person name="Subramanian A."/>
            <person name="Wyman D."/>
            <person name="Rogers J."/>
            <person name="Sulston J."/>
            <person name="Ainscough R."/>
            <person name="Beck S."/>
            <person name="Bentley D."/>
            <person name="Burton J."/>
            <person name="Clee C."/>
            <person name="Carter N."/>
            <person name="Coulson A."/>
            <person name="Deadman R."/>
            <person name="Deloukas P."/>
            <person name="Dunham A."/>
            <person name="Dunham I."/>
            <person name="Durbin R."/>
            <person name="French L."/>
            <person name="Grafham D."/>
            <person name="Gregory S."/>
            <person name="Hubbard T."/>
            <person name="Humphray S."/>
            <person name="Hunt A."/>
            <person name="Jones M."/>
            <person name="Lloyd C."/>
            <person name="McMurray A."/>
            <person name="Matthews L."/>
            <person name="Mercer S."/>
            <person name="Milne S."/>
            <person name="Mullikin J.C."/>
            <person name="Mungall A."/>
            <person name="Plumb R."/>
            <person name="Ross M."/>
            <person name="Shownkeen R."/>
            <person name="Sims S."/>
            <person name="Waterston R.H."/>
            <person name="Wilson R.K."/>
            <person name="Hillier L.W."/>
            <person name="McPherson J.D."/>
            <person name="Marra M.A."/>
            <person name="Mardis E.R."/>
            <person name="Fulton L.A."/>
            <person name="Chinwalla A.T."/>
            <person name="Pepin K.H."/>
            <person name="Gish W.R."/>
            <person name="Chissoe S.L."/>
            <person name="Wendl M.C."/>
            <person name="Delehaunty K.D."/>
            <person name="Miner T.L."/>
            <person name="Delehaunty A."/>
            <person name="Kramer J.B."/>
            <person name="Cook L.L."/>
            <person name="Fulton R.S."/>
            <person name="Johnson D.L."/>
            <person name="Minx P.J."/>
            <person name="Clifton S.W."/>
            <person name="Hawkins T."/>
            <person name="Branscomb E."/>
            <person name="Predki P."/>
            <person name="Richardson P."/>
            <person name="Wenning S."/>
            <person name="Slezak T."/>
            <person name="Doggett N."/>
            <person name="Cheng J.F."/>
            <person name="Olsen A."/>
            <person name="Lucas S."/>
            <person name="Elkin C."/>
            <person name="Uberbacher E."/>
            <person name="Frazier M."/>
            <person name="Gibbs R.A."/>
            <person name="Muzny D.M."/>
            <person name="Scherer S.E."/>
            <person name="Bouck J.B."/>
            <person name="Sodergren E.J."/>
            <person name="Worley K.C."/>
            <person name="Rives C.M."/>
            <person name="Gorrell J.H."/>
            <person name="Metzker M.L."/>
            <person name="Naylor S.L."/>
            <person name="Kucherlapati R.S."/>
            <person name="Nelson D.L."/>
            <person name="Weinstock G.M."/>
            <person name="Sakaki Y."/>
            <person name="Fujiyama A."/>
            <person name="Hattori M."/>
            <person name="Yada T."/>
            <person name="Toyoda A."/>
            <person name="Itoh T."/>
            <person name="Kawagoe C."/>
            <person name="Watanabe H."/>
            <person name="Totoki Y."/>
            <person name="Taylor T."/>
            <person name="Weissenbach J."/>
            <person name="Heilig R."/>
            <person name="Saurin W."/>
            <person name="Artiguenave F."/>
            <person name="Brottier P."/>
            <person name="Bruls T."/>
            <person name="Pelletier E."/>
            <person name="Robert C."/>
            <person name="Wincker P."/>
            <person name="Smith D.R."/>
            <person name="Doucette-Stamm L."/>
            <person name="Rubenfield M."/>
            <person name="Weinstock K."/>
            <person name="Lee H.M."/>
            <person name="Dubois J."/>
            <person name="Rosenthal A."/>
            <person name="Platzer M."/>
            <person name="Nyakatura G."/>
            <person name="Taudien S."/>
            <person name="Rump A."/>
            <person name="Yang H."/>
            <person name="Yu J."/>
            <person name="Wang J."/>
            <person name="Huang G."/>
            <person name="Gu J."/>
            <person name="Hood L."/>
            <person name="Rowen L."/>
            <person name="Madan A."/>
            <person name="Qin S."/>
            <person name="Davis R.W."/>
            <person name="Federspiel N.A."/>
            <person name="Abola A.P."/>
            <person name="Proctor M.J."/>
            <person name="Myers R.M."/>
            <person name="Schmutz J."/>
            <person name="Dickson M."/>
            <person name="Grimwood J."/>
            <person name="Cox D.R."/>
            <person name="Olson M.V."/>
            <person name="Kaul R."/>
            <person name="Raymond C."/>
            <person name="Shimizu N."/>
            <person name="Kawasaki K."/>
            <person name="Minoshima S."/>
            <person name="Evans G.A."/>
            <person name="Athanasiou M."/>
            <person name="Schultz R."/>
            <person name="Roe B.A."/>
            <person name="Chen F."/>
            <person name="Pan H."/>
            <person name="Ramser J."/>
            <person name="Lehrach H."/>
            <person name="Reinhardt R."/>
            <person name="McCombie W.R."/>
            <person name="de la Bastide M."/>
            <person name="Dedhia N."/>
            <person name="Blocker H."/>
            <person name="Hornischer K."/>
            <person name="Nordsiek G."/>
            <person name="Agarwala R."/>
            <person name="Aravind L."/>
            <person name="Bailey J.A."/>
            <person name="Bateman A."/>
            <person name="Batzoglou S."/>
            <person name="Birney E."/>
            <person name="Bork P."/>
            <person name="Brown D.G."/>
            <person name="Burge C.B."/>
            <person name="Cerutti L."/>
            <person name="Chen H.C."/>
            <person name="Church D."/>
            <person name="Clamp M."/>
            <person name="Copley R.R."/>
            <person name="Doerks T."/>
            <person name="Eddy S.R."/>
            <person name="Eichler E.E."/>
            <person name="Furey T.S."/>
            <person name="Galagan J."/>
            <person name="Gilbert J.G."/>
            <person name="Harmon C."/>
            <person name="Hayashizaki Y."/>
            <person name="Haussler D."/>
            <person name="Hermjakob H."/>
            <person name="Hokamp K."/>
            <person name="Jang W."/>
            <person name="Johnson L.S."/>
            <person name="Jones T.A."/>
            <person name="Kasif S."/>
            <person name="Kaspryzk A."/>
            <person name="Kennedy S."/>
            <person name="Kent W.J."/>
            <person name="Kitts P."/>
            <person name="Koonin E.V."/>
            <person name="Korf I."/>
            <person name="Kulp D."/>
            <person name="Lancet D."/>
            <person name="Lowe T.M."/>
            <person name="McLysaght A."/>
            <person name="Mikkelsen T."/>
            <person name="Moran J.V."/>
            <person name="Mulder N."/>
            <person name="Pollara V.J."/>
            <person name="Ponting C.P."/>
            <person name="Schuler G."/>
            <person name="Schultz J."/>
            <person name="Slater G."/>
            <person name="Smit A.F."/>
            <person name="Stupka E."/>
            <person name="Szustakowski J."/>
            <person name="Thierry-Mieg D."/>
            <person name="Thierry-Mieg J."/>
            <person name="Wagner L."/>
            <person name="Wallis J."/>
            <person name="Wheeler R."/>
            <person name="Williams A."/>
            <person name="Wolf Y.I."/>
            <person name="Wolfe K.H."/>
            <person name="Yang S.P."/>
            <person name="Yeh R.F."/>
            <person name="Collins F."/>
            <person name="Guyer M.S."/>
            <person name="Peterson J."/>
            <person name="Felsenfeld A."/>
            <person name="Wetterstrand K.A."/>
            <person name="Patrinos A."/>
            <person name="Morgan M.J."/>
            <person name="de Jong P."/>
            <person name="Catanese J.J."/>
            <person name="Osoegawa K."/>
            <person name="Shizuya H."/>
            <person name="Choi S."/>
            <person name="Chen Y.J."/>
        </authorList>
    </citation>
    <scope>NUCLEOTIDE SEQUENCE [LARGE SCALE GENOMIC DNA]</scope>
</reference>
<dbReference type="HGNC" id="HGNC:4315">
    <property type="gene designation" value="GLE1"/>
</dbReference>
<feature type="coiled-coil region" evidence="17">
    <location>
        <begin position="206"/>
        <end position="268"/>
    </location>
</feature>
<keyword evidence="7" id="KW-0653">Protein transport</keyword>
<evidence type="ECO:0000256" key="15">
    <source>
        <dbReference type="ARBA" id="ARBA00030897"/>
    </source>
</evidence>
<feature type="region of interest" description="Disordered" evidence="18">
    <location>
        <begin position="63"/>
        <end position="121"/>
    </location>
</feature>
<dbReference type="EMBL" id="AL356481">
    <property type="status" value="NOT_ANNOTATED_CDS"/>
    <property type="molecule type" value="Genomic_DNA"/>
</dbReference>
<keyword evidence="11" id="KW-0539">Nucleus</keyword>
<dbReference type="GO" id="GO:0015031">
    <property type="term" value="P:protein transport"/>
    <property type="evidence" value="ECO:0007669"/>
    <property type="project" value="UniProtKB-KW"/>
</dbReference>
<keyword evidence="6" id="KW-0509">mRNA transport</keyword>
<evidence type="ECO:0000256" key="3">
    <source>
        <dbReference type="ARBA" id="ARBA00011056"/>
    </source>
</evidence>
<comment type="function">
    <text evidence="12">Required for the export of mRNAs containing poly(A) tails from the nucleus into the cytoplasm. May be involved in the terminal step of the mRNA transport through the nuclear pore complex (NPC).</text>
</comment>
<evidence type="ECO:0007829" key="22">
    <source>
        <dbReference type="ProteomicsDB" id="A0A804HK09"/>
    </source>
</evidence>
<keyword evidence="10" id="KW-0906">Nuclear pore complex</keyword>
<keyword evidence="5" id="KW-0963">Cytoplasm</keyword>
<evidence type="ECO:0000256" key="4">
    <source>
        <dbReference type="ARBA" id="ARBA00022448"/>
    </source>
</evidence>
<dbReference type="PANTHER" id="PTHR12960:SF0">
    <property type="entry name" value="MRNA EXPORT FACTOR GLE1"/>
    <property type="match status" value="1"/>
</dbReference>
<dbReference type="GO" id="GO:0005737">
    <property type="term" value="C:cytoplasm"/>
    <property type="evidence" value="ECO:0007669"/>
    <property type="project" value="UniProtKB-SubCell"/>
</dbReference>
<dbReference type="Ensembl" id="ENST00000684646.1">
    <property type="protein sequence ID" value="ENSP00000507723.1"/>
    <property type="gene ID" value="ENSG00000119392.16"/>
</dbReference>
<dbReference type="InterPro" id="IPR038506">
    <property type="entry name" value="GLE1-like_sf"/>
</dbReference>
<keyword evidence="9 17" id="KW-0175">Coiled coil</keyword>
<dbReference type="Gene3D" id="1.25.40.510">
    <property type="entry name" value="GLE1-like"/>
    <property type="match status" value="1"/>
</dbReference>
<evidence type="ECO:0000256" key="14">
    <source>
        <dbReference type="ARBA" id="ARBA00029983"/>
    </source>
</evidence>
<name>A0A804HK09_HUMAN</name>
<dbReference type="SMR" id="A0A804HK09"/>
<evidence type="ECO:0000256" key="5">
    <source>
        <dbReference type="ARBA" id="ARBA00022490"/>
    </source>
</evidence>
<proteinExistence type="evidence at protein level"/>
<evidence type="ECO:0000256" key="7">
    <source>
        <dbReference type="ARBA" id="ARBA00022927"/>
    </source>
</evidence>
<evidence type="ECO:0000256" key="16">
    <source>
        <dbReference type="ARBA" id="ARBA00031503"/>
    </source>
</evidence>
<keyword evidence="20" id="KW-1185">Reference proteome</keyword>
<feature type="compositionally biased region" description="Low complexity" evidence="18">
    <location>
        <begin position="86"/>
        <end position="103"/>
    </location>
</feature>
<evidence type="ECO:0000256" key="17">
    <source>
        <dbReference type="SAM" id="Coils"/>
    </source>
</evidence>
<dbReference type="FunFam" id="1.25.40.510:FF:000001">
    <property type="entry name" value="Nucleoporin GLE1 isoform 1"/>
    <property type="match status" value="1"/>
</dbReference>
<evidence type="ECO:0000256" key="9">
    <source>
        <dbReference type="ARBA" id="ARBA00023054"/>
    </source>
</evidence>
<reference evidence="19 20" key="3">
    <citation type="journal article" date="2004" name="Nature">
        <title>Finishing the euchromatic sequence of the human genome.</title>
        <authorList>
            <consortium name="International Human Genome Sequencing Consortium"/>
        </authorList>
    </citation>
    <scope>NUCLEOTIDE SEQUENCE [LARGE SCALE GENOMIC DNA]</scope>
</reference>
<dbReference type="GO" id="GO:0016973">
    <property type="term" value="P:poly(A)+ mRNA export from nucleus"/>
    <property type="evidence" value="ECO:0007669"/>
    <property type="project" value="InterPro"/>
</dbReference>
<organism evidence="19 20">
    <name type="scientific">Homo sapiens</name>
    <name type="common">Human</name>
    <dbReference type="NCBI Taxonomy" id="9606"/>
    <lineage>
        <taxon>Eukaryota</taxon>
        <taxon>Metazoa</taxon>
        <taxon>Chordata</taxon>
        <taxon>Craniata</taxon>
        <taxon>Vertebrata</taxon>
        <taxon>Euteleostomi</taxon>
        <taxon>Mammalia</taxon>
        <taxon>Eutheria</taxon>
        <taxon>Euarchontoglires</taxon>
        <taxon>Primates</taxon>
        <taxon>Haplorrhini</taxon>
        <taxon>Catarrhini</taxon>
        <taxon>Hominidae</taxon>
        <taxon>Homo</taxon>
    </lineage>
</organism>
<dbReference type="OrthoDB" id="420884at2759"/>
<sequence length="627" mass="72169">MPSEGRCWETLKALRSSDKGRLCYYRDWLLRREDVLEECMSLPKLSSYSGWVVEHVLPHMQENQPLSETSPSSTSASALDQPSFVPKSPDASSAFSPASPATPNGTKGKDESQHTESMVLQSSRGIKVEGCVRMYELVHRMKGTEGLRLWQEEQERKVQALSEMASEQLKRFDEWKELKQHKEFQDLREVMEKSSREALGHQEKLKAEHRHRAKILNLKLREAEQQRVKQAEQERLRKEEGQIRLRALYALQEEMLQLSQQLDASEQHKALLKVDLAAFQTRGNQLCSLISGIIRASSESSYPTAESQAEAERALREMRDLLMNLGQEITRACEDKRRQDEEEAQVKLQEAQMQQGPEAHKEPPAPSQGPGGKQNEDLQVKVQDITMQWYQQLQDASMQCVLTFEGLTNSKDSQKQGEEEVASHHEAAFPIAVVASGIWELHPRVGDLILAHLHKKCPYSVPFYPTFKEGMALEDYQRMLGYQVKDSKVEQQDNFLKRMSGMIRLYAAIIQLRWPYGNRQEIHPHGLNHGWRWLAQILNMEPLSDVTATLLFDFLEVCGNALMKQYQVQFWKMLILIKEDYFPRIEAITSSGQMGSFIRLKQFLEKCLQHKDIPVPKGFLTSSFWRS</sequence>
<dbReference type="Proteomes" id="UP000005640">
    <property type="component" value="Chromosome 9"/>
</dbReference>
<comment type="similarity">
    <text evidence="3">Belongs to the GLE1 family.</text>
</comment>
<evidence type="ECO:0000256" key="6">
    <source>
        <dbReference type="ARBA" id="ARBA00022816"/>
    </source>
</evidence>
<reference evidence="19" key="4">
    <citation type="submission" date="2025-08" db="UniProtKB">
        <authorList>
            <consortium name="Ensembl"/>
        </authorList>
    </citation>
    <scope>IDENTIFICATION</scope>
</reference>
<evidence type="ECO:0007829" key="21">
    <source>
        <dbReference type="PeptideAtlas" id="A0A804HK09"/>
    </source>
</evidence>
<keyword evidence="4" id="KW-0813">Transport</keyword>
<keyword evidence="21 22" id="KW-1267">Proteomics identification</keyword>
<feature type="compositionally biased region" description="Low complexity" evidence="18">
    <location>
        <begin position="65"/>
        <end position="79"/>
    </location>
</feature>